<evidence type="ECO:0000313" key="2">
    <source>
        <dbReference type="EMBL" id="QPE04953.1"/>
    </source>
</evidence>
<dbReference type="AlphaFoldDB" id="A0A7S8MYD0"/>
<dbReference type="SUPFAM" id="SSF52172">
    <property type="entry name" value="CheY-like"/>
    <property type="match status" value="1"/>
</dbReference>
<dbReference type="EMBL" id="CP064760">
    <property type="protein sequence ID" value="QPE04953.1"/>
    <property type="molecule type" value="Genomic_DNA"/>
</dbReference>
<reference evidence="2 3" key="1">
    <citation type="submission" date="2020-11" db="EMBL/GenBank/DDBJ databases">
        <title>Amino acid is mineralized and recycled by bacteria in oceanic microbiome.</title>
        <authorList>
            <person name="Zheng L.Y."/>
        </authorList>
    </citation>
    <scope>NUCLEOTIDE SEQUENCE [LARGE SCALE GENOMIC DNA]</scope>
    <source>
        <strain evidence="2 3">A32-1</strain>
    </source>
</reference>
<evidence type="ECO:0000313" key="3">
    <source>
        <dbReference type="Proteomes" id="UP000594480"/>
    </source>
</evidence>
<keyword evidence="1" id="KW-0812">Transmembrane</keyword>
<gene>
    <name evidence="2" type="ORF">IT882_02185</name>
</gene>
<keyword evidence="1" id="KW-0472">Membrane</keyword>
<sequence>MEIDTGFVTLVLGFVGVIVLTALIGVILWVRRSSIVRVPAGRLSSIEITLAPEDREAVATQLREALAARGQGSGIVLKLPERLHPGRVLWVDDDPDTTMSETIALQKLGTAVVKTTHADAALAYLSAGTYTALVFGIVPDSDLAAIESFVSRARTSQPGILTLGYAAPGVAPDAADVTLVRDPSELVAAVIAPLTVA</sequence>
<dbReference type="RefSeq" id="WP_195692974.1">
    <property type="nucleotide sequence ID" value="NZ_CP064760.1"/>
</dbReference>
<dbReference type="InterPro" id="IPR011006">
    <property type="entry name" value="CheY-like_superfamily"/>
</dbReference>
<keyword evidence="3" id="KW-1185">Reference proteome</keyword>
<organism evidence="2 3">
    <name type="scientific">Microbacterium schleiferi</name>
    <dbReference type="NCBI Taxonomy" id="69362"/>
    <lineage>
        <taxon>Bacteria</taxon>
        <taxon>Bacillati</taxon>
        <taxon>Actinomycetota</taxon>
        <taxon>Actinomycetes</taxon>
        <taxon>Micrococcales</taxon>
        <taxon>Microbacteriaceae</taxon>
        <taxon>Microbacterium</taxon>
    </lineage>
</organism>
<accession>A0A7S8MYD0</accession>
<feature type="transmembrane region" description="Helical" evidence="1">
    <location>
        <begin position="6"/>
        <end position="30"/>
    </location>
</feature>
<keyword evidence="1" id="KW-1133">Transmembrane helix</keyword>
<evidence type="ECO:0008006" key="4">
    <source>
        <dbReference type="Google" id="ProtNLM"/>
    </source>
</evidence>
<dbReference type="Proteomes" id="UP000594480">
    <property type="component" value="Chromosome"/>
</dbReference>
<dbReference type="KEGG" id="msf:IT882_02185"/>
<name>A0A7S8MYD0_9MICO</name>
<proteinExistence type="predicted"/>
<evidence type="ECO:0000256" key="1">
    <source>
        <dbReference type="SAM" id="Phobius"/>
    </source>
</evidence>
<protein>
    <recommendedName>
        <fullName evidence="4">Response regulatory domain-containing protein</fullName>
    </recommendedName>
</protein>